<dbReference type="PANTHER" id="PTHR46558:SF4">
    <property type="entry name" value="DNA-BIDING PHAGE PROTEIN"/>
    <property type="match status" value="1"/>
</dbReference>
<keyword evidence="1" id="KW-0238">DNA-binding</keyword>
<dbReference type="PROSITE" id="PS50943">
    <property type="entry name" value="HTH_CROC1"/>
    <property type="match status" value="1"/>
</dbReference>
<evidence type="ECO:0000259" key="3">
    <source>
        <dbReference type="PROSITE" id="PS50943"/>
    </source>
</evidence>
<dbReference type="GO" id="GO:0003677">
    <property type="term" value="F:DNA binding"/>
    <property type="evidence" value="ECO:0007669"/>
    <property type="project" value="UniProtKB-KW"/>
</dbReference>
<reference evidence="4 5" key="1">
    <citation type="journal article" date="2014" name="ISME J.">
        <title>Ecophysiology of Thioploca ingrica as revealed by the complete genome sequence supplemented with proteomic evidence.</title>
        <authorList>
            <person name="Kojima H."/>
            <person name="Ogura Y."/>
            <person name="Yamamoto N."/>
            <person name="Togashi T."/>
            <person name="Mori H."/>
            <person name="Watanabe T."/>
            <person name="Nemoto F."/>
            <person name="Kurokawa K."/>
            <person name="Hayashi T."/>
            <person name="Fukui M."/>
        </authorList>
    </citation>
    <scope>NUCLEOTIDE SEQUENCE [LARGE SCALE GENOMIC DNA]</scope>
</reference>
<dbReference type="InterPro" id="IPR010982">
    <property type="entry name" value="Lambda_DNA-bd_dom_sf"/>
</dbReference>
<dbReference type="Gene3D" id="1.10.260.40">
    <property type="entry name" value="lambda repressor-like DNA-binding domains"/>
    <property type="match status" value="1"/>
</dbReference>
<evidence type="ECO:0000313" key="4">
    <source>
        <dbReference type="EMBL" id="BAP56579.1"/>
    </source>
</evidence>
<dbReference type="OrthoDB" id="5678656at2"/>
<evidence type="ECO:0000256" key="1">
    <source>
        <dbReference type="ARBA" id="ARBA00023125"/>
    </source>
</evidence>
<dbReference type="PANTHER" id="PTHR46558">
    <property type="entry name" value="TRACRIPTIONAL REGULATORY PROTEIN-RELATED-RELATED"/>
    <property type="match status" value="1"/>
</dbReference>
<dbReference type="STRING" id="40754.THII_2282"/>
<dbReference type="InterPro" id="IPR001387">
    <property type="entry name" value="Cro/C1-type_HTH"/>
</dbReference>
<evidence type="ECO:0000256" key="2">
    <source>
        <dbReference type="SAM" id="Coils"/>
    </source>
</evidence>
<gene>
    <name evidence="4" type="ORF">THII_2282</name>
</gene>
<name>A0A090AH67_9GAMM</name>
<evidence type="ECO:0000313" key="5">
    <source>
        <dbReference type="Proteomes" id="UP000031623"/>
    </source>
</evidence>
<accession>A0A090AH67</accession>
<dbReference type="AlphaFoldDB" id="A0A090AH67"/>
<protein>
    <submittedName>
        <fullName evidence="4">Transcription factor, MBF1</fullName>
    </submittedName>
</protein>
<dbReference type="CDD" id="cd00093">
    <property type="entry name" value="HTH_XRE"/>
    <property type="match status" value="1"/>
</dbReference>
<dbReference type="KEGG" id="tig:THII_2282"/>
<sequence length="133" mass="15484">MKVNEKIKFLRQFKGWSQEEVANKLNMSLNGYGSIERGETDVPLSRLEQIASVFNMDLVELFDLNEKTIFNLSCTQNKSNWYIGSTSTQYLELKYELEKQVLINKQKDKENALLKEQIACLREIIESMKNKPA</sequence>
<dbReference type="Proteomes" id="UP000031623">
    <property type="component" value="Chromosome"/>
</dbReference>
<keyword evidence="5" id="KW-1185">Reference proteome</keyword>
<proteinExistence type="predicted"/>
<dbReference type="SMART" id="SM00530">
    <property type="entry name" value="HTH_XRE"/>
    <property type="match status" value="1"/>
</dbReference>
<dbReference type="SUPFAM" id="SSF47413">
    <property type="entry name" value="lambda repressor-like DNA-binding domains"/>
    <property type="match status" value="1"/>
</dbReference>
<feature type="coiled-coil region" evidence="2">
    <location>
        <begin position="104"/>
        <end position="131"/>
    </location>
</feature>
<keyword evidence="2" id="KW-0175">Coiled coil</keyword>
<dbReference type="HOGENOM" id="CLU_066192_15_0_6"/>
<feature type="domain" description="HTH cro/C1-type" evidence="3">
    <location>
        <begin position="7"/>
        <end position="61"/>
    </location>
</feature>
<dbReference type="EMBL" id="AP014633">
    <property type="protein sequence ID" value="BAP56579.1"/>
    <property type="molecule type" value="Genomic_DNA"/>
</dbReference>
<organism evidence="4 5">
    <name type="scientific">Thioploca ingrica</name>
    <dbReference type="NCBI Taxonomy" id="40754"/>
    <lineage>
        <taxon>Bacteria</taxon>
        <taxon>Pseudomonadati</taxon>
        <taxon>Pseudomonadota</taxon>
        <taxon>Gammaproteobacteria</taxon>
        <taxon>Thiotrichales</taxon>
        <taxon>Thiotrichaceae</taxon>
        <taxon>Thioploca</taxon>
    </lineage>
</organism>
<dbReference type="Pfam" id="PF01381">
    <property type="entry name" value="HTH_3"/>
    <property type="match status" value="1"/>
</dbReference>